<keyword evidence="5" id="KW-0378">Hydrolase</keyword>
<evidence type="ECO:0000256" key="6">
    <source>
        <dbReference type="ARBA" id="ARBA00022833"/>
    </source>
</evidence>
<dbReference type="Ensembl" id="ENSPKIT00000002194.1">
    <property type="protein sequence ID" value="ENSPKIP00000021554.1"/>
    <property type="gene ID" value="ENSPKIG00000005899.1"/>
</dbReference>
<evidence type="ECO:0000256" key="10">
    <source>
        <dbReference type="ARBA" id="ARBA00042978"/>
    </source>
</evidence>
<name>A0A3B3RSS1_9TELE</name>
<comment type="cofactor">
    <cofactor evidence="1">
        <name>Zn(2+)</name>
        <dbReference type="ChEBI" id="CHEBI:29105"/>
    </cofactor>
</comment>
<comment type="subunit">
    <text evidence="2">Homooligomer.</text>
</comment>
<dbReference type="STRING" id="1676925.ENSPKIP00000021554"/>
<evidence type="ECO:0000256" key="9">
    <source>
        <dbReference type="ARBA" id="ARBA00040360"/>
    </source>
</evidence>
<dbReference type="InterPro" id="IPR001915">
    <property type="entry name" value="Peptidase_M48"/>
</dbReference>
<dbReference type="InterPro" id="IPR051156">
    <property type="entry name" value="Mito/Outer_Membr_Metalloprot"/>
</dbReference>
<reference evidence="13" key="1">
    <citation type="submission" date="2025-08" db="UniProtKB">
        <authorList>
            <consortium name="Ensembl"/>
        </authorList>
    </citation>
    <scope>IDENTIFICATION</scope>
</reference>
<evidence type="ECO:0000256" key="11">
    <source>
        <dbReference type="SAM" id="MobiDB-lite"/>
    </source>
</evidence>
<keyword evidence="4" id="KW-0479">Metal-binding</keyword>
<sequence length="491" mass="55279">MFRFRVACLLRKPCNVSVLTGRAAPPGTEWRNYATGFCHAVPSGALRRRCAISTRCPAPPGTEWRNYAVCRTAPSGALWRHCAAITCRSVPSGAVRSKCTVFTRRSSPIGGELRHCTMGTCHLSTPIRHVPAIACQLLHTSSSCRAMPAPLLWLLVKPAQRLVVIILGRSIGKWWRSLPPNRKEFLRQEAWRRRWYLAAVVSALLTLLATFGLTHLDESPITGRVRLLVFSREQFMELANLTAEEMMEEFKESIISLEDPRHKAVEMVVKHLAQRNQDIAEMASMPWSVHVLDHPSTNAFVLPVSSVAFYQAISCVNDIQLWEKNYIYISCLHLMFSILFECQLITVLLFDHPYSRKLETEADEVGLQLAAKACADVRGLPLFWQQMEREEQQNGNLELPEWLSTHPSHRNRSSRMERLIPQALELRASCNCPALPRLPPQLVVSGSVRPLEDGEGKQNAVTAKDPDHPPHPRCQRPLPHTGGQIPTRGRA</sequence>
<keyword evidence="6" id="KW-0862">Zinc</keyword>
<dbReference type="GO" id="GO:0005743">
    <property type="term" value="C:mitochondrial inner membrane"/>
    <property type="evidence" value="ECO:0007669"/>
    <property type="project" value="TreeGrafter"/>
</dbReference>
<dbReference type="Pfam" id="PF01435">
    <property type="entry name" value="Peptidase_M48"/>
    <property type="match status" value="1"/>
</dbReference>
<dbReference type="GeneTree" id="ENSGT00390000007027"/>
<evidence type="ECO:0000256" key="4">
    <source>
        <dbReference type="ARBA" id="ARBA00022723"/>
    </source>
</evidence>
<dbReference type="AlphaFoldDB" id="A0A3B3RSS1"/>
<proteinExistence type="inferred from homology"/>
<evidence type="ECO:0000256" key="1">
    <source>
        <dbReference type="ARBA" id="ARBA00001947"/>
    </source>
</evidence>
<evidence type="ECO:0000256" key="3">
    <source>
        <dbReference type="ARBA" id="ARBA00022670"/>
    </source>
</evidence>
<protein>
    <recommendedName>
        <fullName evidence="9">Metalloendopeptidase OMA1, mitochondrial</fullName>
    </recommendedName>
    <alternativeName>
        <fullName evidence="10">Overlapping with the m-AAA protease 1 homolog</fullName>
    </alternativeName>
</protein>
<reference evidence="13" key="2">
    <citation type="submission" date="2025-09" db="UniProtKB">
        <authorList>
            <consortium name="Ensembl"/>
        </authorList>
    </citation>
    <scope>IDENTIFICATION</scope>
</reference>
<evidence type="ECO:0000313" key="13">
    <source>
        <dbReference type="Ensembl" id="ENSPKIP00000021554.1"/>
    </source>
</evidence>
<evidence type="ECO:0000256" key="8">
    <source>
        <dbReference type="ARBA" id="ARBA00038233"/>
    </source>
</evidence>
<dbReference type="Proteomes" id="UP000261540">
    <property type="component" value="Unplaced"/>
</dbReference>
<feature type="domain" description="Peptidase M48" evidence="12">
    <location>
        <begin position="346"/>
        <end position="417"/>
    </location>
</feature>
<dbReference type="GO" id="GO:0034982">
    <property type="term" value="P:mitochondrial protein processing"/>
    <property type="evidence" value="ECO:0007669"/>
    <property type="project" value="TreeGrafter"/>
</dbReference>
<accession>A0A3B3RSS1</accession>
<evidence type="ECO:0000313" key="14">
    <source>
        <dbReference type="Proteomes" id="UP000261540"/>
    </source>
</evidence>
<comment type="similarity">
    <text evidence="8">Belongs to the peptidase M48 family.</text>
</comment>
<dbReference type="PANTHER" id="PTHR22726:SF1">
    <property type="entry name" value="METALLOENDOPEPTIDASE OMA1, MITOCHONDRIAL"/>
    <property type="match status" value="1"/>
</dbReference>
<dbReference type="GO" id="GO:0046872">
    <property type="term" value="F:metal ion binding"/>
    <property type="evidence" value="ECO:0007669"/>
    <property type="project" value="UniProtKB-KW"/>
</dbReference>
<dbReference type="GO" id="GO:0006515">
    <property type="term" value="P:protein quality control for misfolded or incompletely synthesized proteins"/>
    <property type="evidence" value="ECO:0007669"/>
    <property type="project" value="TreeGrafter"/>
</dbReference>
<evidence type="ECO:0000259" key="12">
    <source>
        <dbReference type="Pfam" id="PF01435"/>
    </source>
</evidence>
<evidence type="ECO:0000256" key="5">
    <source>
        <dbReference type="ARBA" id="ARBA00022801"/>
    </source>
</evidence>
<dbReference type="GO" id="GO:0004222">
    <property type="term" value="F:metalloendopeptidase activity"/>
    <property type="evidence" value="ECO:0007669"/>
    <property type="project" value="InterPro"/>
</dbReference>
<organism evidence="13 14">
    <name type="scientific">Paramormyrops kingsleyae</name>
    <dbReference type="NCBI Taxonomy" id="1676925"/>
    <lineage>
        <taxon>Eukaryota</taxon>
        <taxon>Metazoa</taxon>
        <taxon>Chordata</taxon>
        <taxon>Craniata</taxon>
        <taxon>Vertebrata</taxon>
        <taxon>Euteleostomi</taxon>
        <taxon>Actinopterygii</taxon>
        <taxon>Neopterygii</taxon>
        <taxon>Teleostei</taxon>
        <taxon>Osteoglossocephala</taxon>
        <taxon>Osteoglossomorpha</taxon>
        <taxon>Osteoglossiformes</taxon>
        <taxon>Mormyridae</taxon>
        <taxon>Paramormyrops</taxon>
    </lineage>
</organism>
<keyword evidence="14" id="KW-1185">Reference proteome</keyword>
<dbReference type="PANTHER" id="PTHR22726">
    <property type="entry name" value="METALLOENDOPEPTIDASE OMA1"/>
    <property type="match status" value="1"/>
</dbReference>
<feature type="region of interest" description="Disordered" evidence="11">
    <location>
        <begin position="447"/>
        <end position="491"/>
    </location>
</feature>
<keyword evidence="7" id="KW-0482">Metalloprotease</keyword>
<evidence type="ECO:0000256" key="2">
    <source>
        <dbReference type="ARBA" id="ARBA00011182"/>
    </source>
</evidence>
<keyword evidence="3" id="KW-0645">Protease</keyword>
<evidence type="ECO:0000256" key="7">
    <source>
        <dbReference type="ARBA" id="ARBA00023049"/>
    </source>
</evidence>